<dbReference type="InterPro" id="IPR018496">
    <property type="entry name" value="PsdUridine_synth_RsuA/RluB_CS"/>
</dbReference>
<name>A5IKF7_THEP1</name>
<dbReference type="InterPro" id="IPR042092">
    <property type="entry name" value="PsdUridine_s_RsuA/RluB/E/F_cat"/>
</dbReference>
<dbReference type="STRING" id="390874.Tpet_0660"/>
<dbReference type="PROSITE" id="PS50889">
    <property type="entry name" value="S4"/>
    <property type="match status" value="1"/>
</dbReference>
<dbReference type="Gene3D" id="3.30.70.1560">
    <property type="entry name" value="Alpha-L RNA-binding motif"/>
    <property type="match status" value="1"/>
</dbReference>
<reference evidence="8" key="1">
    <citation type="submission" date="2007-05" db="EMBL/GenBank/DDBJ databases">
        <title>Complete sequence of Thermotoga petrophila RKU-1.</title>
        <authorList>
            <consortium name="US DOE Joint Genome Institute"/>
            <person name="Copeland A."/>
            <person name="Lucas S."/>
            <person name="Lapidus A."/>
            <person name="Barry K."/>
            <person name="Glavina del Rio T."/>
            <person name="Dalin E."/>
            <person name="Tice H."/>
            <person name="Pitluck S."/>
            <person name="Sims D."/>
            <person name="Brettin T."/>
            <person name="Bruce D."/>
            <person name="Detter J.C."/>
            <person name="Han C."/>
            <person name="Tapia R."/>
            <person name="Schmutz J."/>
            <person name="Larimer F."/>
            <person name="Land M."/>
            <person name="Hauser L."/>
            <person name="Kyrpides N."/>
            <person name="Mikhailova N."/>
            <person name="Nelson K."/>
            <person name="Gogarten J.P."/>
            <person name="Noll K."/>
            <person name="Richardson P."/>
        </authorList>
    </citation>
    <scope>NUCLEOTIDE SEQUENCE [LARGE SCALE GENOMIC DNA]</scope>
    <source>
        <strain evidence="8">ATCC BAA-488 / DSM 13995 / JCM 10881 / RKU-1</strain>
    </source>
</reference>
<dbReference type="SUPFAM" id="SSF55120">
    <property type="entry name" value="Pseudouridine synthase"/>
    <property type="match status" value="1"/>
</dbReference>
<evidence type="ECO:0000259" key="6">
    <source>
        <dbReference type="SMART" id="SM00363"/>
    </source>
</evidence>
<dbReference type="PANTHER" id="PTHR47683:SF4">
    <property type="entry name" value="PSEUDOURIDINE SYNTHASE"/>
    <property type="match status" value="1"/>
</dbReference>
<dbReference type="SMART" id="SM00363">
    <property type="entry name" value="S4"/>
    <property type="match status" value="1"/>
</dbReference>
<dbReference type="Pfam" id="PF00849">
    <property type="entry name" value="PseudoU_synth_2"/>
    <property type="match status" value="1"/>
</dbReference>
<dbReference type="Gene3D" id="3.10.290.10">
    <property type="entry name" value="RNA-binding S4 domain"/>
    <property type="match status" value="1"/>
</dbReference>
<evidence type="ECO:0000256" key="3">
    <source>
        <dbReference type="ARBA" id="ARBA00023235"/>
    </source>
</evidence>
<comment type="similarity">
    <text evidence="1 5">Belongs to the pseudouridine synthase RsuA family.</text>
</comment>
<dbReference type="KEGG" id="tpt:Tpet_0660"/>
<dbReference type="HOGENOM" id="CLU_024979_1_2_0"/>
<dbReference type="PANTHER" id="PTHR47683">
    <property type="entry name" value="PSEUDOURIDINE SYNTHASE FAMILY PROTEIN-RELATED"/>
    <property type="match status" value="1"/>
</dbReference>
<dbReference type="GO" id="GO:0005829">
    <property type="term" value="C:cytosol"/>
    <property type="evidence" value="ECO:0007669"/>
    <property type="project" value="UniProtKB-ARBA"/>
</dbReference>
<evidence type="ECO:0000256" key="4">
    <source>
        <dbReference type="PROSITE-ProRule" id="PRU00182"/>
    </source>
</evidence>
<dbReference type="Gene3D" id="3.30.70.580">
    <property type="entry name" value="Pseudouridine synthase I, catalytic domain, N-terminal subdomain"/>
    <property type="match status" value="1"/>
</dbReference>
<dbReference type="AlphaFoldDB" id="A5IKF7"/>
<dbReference type="InterPro" id="IPR020103">
    <property type="entry name" value="PsdUridine_synth_cat_dom_sf"/>
</dbReference>
<proteinExistence type="inferred from homology"/>
<dbReference type="InterPro" id="IPR050343">
    <property type="entry name" value="RsuA_PseudoU_synthase"/>
</dbReference>
<evidence type="ECO:0000256" key="2">
    <source>
        <dbReference type="ARBA" id="ARBA00022884"/>
    </source>
</evidence>
<dbReference type="Proteomes" id="UP000006558">
    <property type="component" value="Chromosome"/>
</dbReference>
<accession>A5IKF7</accession>
<dbReference type="FunFam" id="3.30.70.1560:FF:000001">
    <property type="entry name" value="Pseudouridine synthase"/>
    <property type="match status" value="1"/>
</dbReference>
<organism evidence="7 8">
    <name type="scientific">Thermotoga petrophila (strain ATCC BAA-488 / DSM 13995 / JCM 10881 / RKU-1)</name>
    <dbReference type="NCBI Taxonomy" id="390874"/>
    <lineage>
        <taxon>Bacteria</taxon>
        <taxon>Thermotogati</taxon>
        <taxon>Thermotogota</taxon>
        <taxon>Thermotogae</taxon>
        <taxon>Thermotogales</taxon>
        <taxon>Thermotogaceae</taxon>
        <taxon>Thermotoga</taxon>
    </lineage>
</organism>
<dbReference type="GO" id="GO:0003723">
    <property type="term" value="F:RNA binding"/>
    <property type="evidence" value="ECO:0007669"/>
    <property type="project" value="UniProtKB-KW"/>
</dbReference>
<dbReference type="Pfam" id="PF01479">
    <property type="entry name" value="S4"/>
    <property type="match status" value="1"/>
</dbReference>
<dbReference type="InterPro" id="IPR006145">
    <property type="entry name" value="PsdUridine_synth_RsuA/RluA"/>
</dbReference>
<dbReference type="InterPro" id="IPR036986">
    <property type="entry name" value="S4_RNA-bd_sf"/>
</dbReference>
<dbReference type="InterPro" id="IPR002942">
    <property type="entry name" value="S4_RNA-bd"/>
</dbReference>
<dbReference type="GO" id="GO:0000455">
    <property type="term" value="P:enzyme-directed rRNA pseudouridine synthesis"/>
    <property type="evidence" value="ECO:0007669"/>
    <property type="project" value="UniProtKB-ARBA"/>
</dbReference>
<dbReference type="CDD" id="cd02553">
    <property type="entry name" value="PseudoU_synth_RsuA"/>
    <property type="match status" value="1"/>
</dbReference>
<feature type="domain" description="RNA-binding S4" evidence="6">
    <location>
        <begin position="1"/>
        <end position="62"/>
    </location>
</feature>
<dbReference type="GO" id="GO:0120159">
    <property type="term" value="F:rRNA pseudouridine synthase activity"/>
    <property type="evidence" value="ECO:0007669"/>
    <property type="project" value="UniProtKB-ARBA"/>
</dbReference>
<dbReference type="NCBIfam" id="TIGR00093">
    <property type="entry name" value="pseudouridine synthase"/>
    <property type="match status" value="1"/>
</dbReference>
<keyword evidence="2 4" id="KW-0694">RNA-binding</keyword>
<dbReference type="SUPFAM" id="SSF55174">
    <property type="entry name" value="Alpha-L RNA-binding motif"/>
    <property type="match status" value="1"/>
</dbReference>
<protein>
    <recommendedName>
        <fullName evidence="5">Pseudouridine synthase</fullName>
        <ecNumber evidence="5">5.4.99.-</ecNumber>
    </recommendedName>
</protein>
<evidence type="ECO:0000313" key="8">
    <source>
        <dbReference type="Proteomes" id="UP000006558"/>
    </source>
</evidence>
<dbReference type="eggNOG" id="COG1187">
    <property type="taxonomic scope" value="Bacteria"/>
</dbReference>
<dbReference type="InterPro" id="IPR000748">
    <property type="entry name" value="PsdUridine_synth_RsuA/RluB/E/F"/>
</dbReference>
<sequence>MRLDRYLSNSGVGTRKEVKKLIKQGRVTVNGRVVLDPGHSVSENDVVVLDGETVNFHRKVYILFHKPSGYVTSTKDPHSETIMEFLPPLKGIFPVGRLDKDAEGLLIITSDGDFAHRVISPKWSVEKEYIVKVEGEVTEDKIEKLKNGVTLRDGFFAKAKCVEKLSNDTLKIVITEGKYHQIKRMTVAVGLRTVHLKRTRIGRLVLPEDMKPGEYRFLSEEEVKKVFEREDQKEDTPRS</sequence>
<evidence type="ECO:0000313" key="7">
    <source>
        <dbReference type="EMBL" id="ABQ46680.1"/>
    </source>
</evidence>
<dbReference type="FunFam" id="3.10.290.10:FF:000003">
    <property type="entry name" value="Pseudouridine synthase"/>
    <property type="match status" value="1"/>
</dbReference>
<gene>
    <name evidence="7" type="ordered locus">Tpet_0660</name>
</gene>
<evidence type="ECO:0000256" key="5">
    <source>
        <dbReference type="RuleBase" id="RU003887"/>
    </source>
</evidence>
<dbReference type="RefSeq" id="WP_011943270.1">
    <property type="nucleotide sequence ID" value="NC_009486.1"/>
</dbReference>
<reference evidence="7 8" key="2">
    <citation type="journal article" date="2009" name="Proc. Natl. Acad. Sci. U.S.A.">
        <title>On the chimeric nature, thermophilic origin, and phylogenetic placement of the Thermotogales.</title>
        <authorList>
            <person name="Zhaxybayeva O."/>
            <person name="Swithers K.S."/>
            <person name="Lapierre P."/>
            <person name="Fournier G.P."/>
            <person name="Bickhart D.M."/>
            <person name="DeBoy R.T."/>
            <person name="Nelson K.E."/>
            <person name="Nesbo C.L."/>
            <person name="Doolittle W.F."/>
            <person name="Gogarten J.P."/>
            <person name="Noll K.M."/>
        </authorList>
    </citation>
    <scope>NUCLEOTIDE SEQUENCE [LARGE SCALE GENOMIC DNA]</scope>
    <source>
        <strain evidence="8">ATCC BAA-488 / DSM 13995 / JCM 10881 / RKU-1</strain>
    </source>
</reference>
<keyword evidence="3 5" id="KW-0413">Isomerase</keyword>
<dbReference type="InterPro" id="IPR020094">
    <property type="entry name" value="TruA/RsuA/RluB/E/F_N"/>
</dbReference>
<dbReference type="EMBL" id="CP000702">
    <property type="protein sequence ID" value="ABQ46680.1"/>
    <property type="molecule type" value="Genomic_DNA"/>
</dbReference>
<dbReference type="PROSITE" id="PS01149">
    <property type="entry name" value="PSI_RSU"/>
    <property type="match status" value="1"/>
</dbReference>
<dbReference type="CDD" id="cd00165">
    <property type="entry name" value="S4"/>
    <property type="match status" value="1"/>
</dbReference>
<dbReference type="EC" id="5.4.99.-" evidence="5"/>
<evidence type="ECO:0000256" key="1">
    <source>
        <dbReference type="ARBA" id="ARBA00008348"/>
    </source>
</evidence>